<organism evidence="2 3">
    <name type="scientific">Coemansia asiatica</name>
    <dbReference type="NCBI Taxonomy" id="1052880"/>
    <lineage>
        <taxon>Eukaryota</taxon>
        <taxon>Fungi</taxon>
        <taxon>Fungi incertae sedis</taxon>
        <taxon>Zoopagomycota</taxon>
        <taxon>Kickxellomycotina</taxon>
        <taxon>Kickxellomycetes</taxon>
        <taxon>Kickxellales</taxon>
        <taxon>Kickxellaceae</taxon>
        <taxon>Coemansia</taxon>
    </lineage>
</organism>
<dbReference type="SMART" id="SM00450">
    <property type="entry name" value="RHOD"/>
    <property type="match status" value="1"/>
</dbReference>
<protein>
    <submittedName>
        <fullName evidence="2">Cdc25 phosphatase Ibp1</fullName>
        <ecNumber evidence="2">3.1.3.48</ecNumber>
    </submittedName>
</protein>
<keyword evidence="3" id="KW-1185">Reference proteome</keyword>
<evidence type="ECO:0000313" key="2">
    <source>
        <dbReference type="EMBL" id="KAJ1648147.1"/>
    </source>
</evidence>
<reference evidence="2" key="1">
    <citation type="submission" date="2022-07" db="EMBL/GenBank/DDBJ databases">
        <title>Phylogenomic reconstructions and comparative analyses of Kickxellomycotina fungi.</title>
        <authorList>
            <person name="Reynolds N.K."/>
            <person name="Stajich J.E."/>
            <person name="Barry K."/>
            <person name="Grigoriev I.V."/>
            <person name="Crous P."/>
            <person name="Smith M.E."/>
        </authorList>
    </citation>
    <scope>NUCLEOTIDE SEQUENCE</scope>
    <source>
        <strain evidence="2">NBRC 105413</strain>
    </source>
</reference>
<gene>
    <name evidence="2" type="primary">ibp1</name>
    <name evidence="2" type="ORF">LPJ64_000507</name>
</gene>
<dbReference type="Gene3D" id="3.40.250.10">
    <property type="entry name" value="Rhodanese-like domain"/>
    <property type="match status" value="1"/>
</dbReference>
<dbReference type="GO" id="GO:0004725">
    <property type="term" value="F:protein tyrosine phosphatase activity"/>
    <property type="evidence" value="ECO:0007669"/>
    <property type="project" value="UniProtKB-EC"/>
</dbReference>
<dbReference type="EC" id="3.1.3.48" evidence="2"/>
<feature type="domain" description="Rhodanese" evidence="1">
    <location>
        <begin position="26"/>
        <end position="129"/>
    </location>
</feature>
<dbReference type="SUPFAM" id="SSF52821">
    <property type="entry name" value="Rhodanese/Cell cycle control phosphatase"/>
    <property type="match status" value="1"/>
</dbReference>
<dbReference type="PANTHER" id="PTHR10828">
    <property type="entry name" value="M-PHASE INDUCER PHOSPHATASE DUAL SPECIFICITY PHOSPHATASE CDC25"/>
    <property type="match status" value="1"/>
</dbReference>
<dbReference type="InterPro" id="IPR036873">
    <property type="entry name" value="Rhodanese-like_dom_sf"/>
</dbReference>
<name>A0A9W7XQ68_9FUNG</name>
<dbReference type="PANTHER" id="PTHR10828:SF38">
    <property type="entry name" value="ARSENICAL-RESISTANCE PROTEIN 2-RELATED"/>
    <property type="match status" value="1"/>
</dbReference>
<evidence type="ECO:0000259" key="1">
    <source>
        <dbReference type="PROSITE" id="PS50206"/>
    </source>
</evidence>
<sequence length="144" mass="16128">MTVPAYLSADDLAKLIRDSSKIPGIDYVVVDVRNEDYRGGHIKGSINVPAHELHLKAPALAKKYEKVPLVIFHCALSQVRGPKSARIYRDAVQDALVTASQDSPLFDQQINVLRGGFNSWLYRFKDTEPELIEAYDASVPRDDF</sequence>
<dbReference type="AlphaFoldDB" id="A0A9W7XQ68"/>
<proteinExistence type="predicted"/>
<dbReference type="Pfam" id="PF00581">
    <property type="entry name" value="Rhodanese"/>
    <property type="match status" value="1"/>
</dbReference>
<dbReference type="GO" id="GO:0005737">
    <property type="term" value="C:cytoplasm"/>
    <property type="evidence" value="ECO:0007669"/>
    <property type="project" value="TreeGrafter"/>
</dbReference>
<comment type="caution">
    <text evidence="2">The sequence shown here is derived from an EMBL/GenBank/DDBJ whole genome shotgun (WGS) entry which is preliminary data.</text>
</comment>
<accession>A0A9W7XQ68</accession>
<keyword evidence="2" id="KW-0378">Hydrolase</keyword>
<dbReference type="Proteomes" id="UP001145021">
    <property type="component" value="Unassembled WGS sequence"/>
</dbReference>
<dbReference type="EMBL" id="JANBOH010000010">
    <property type="protein sequence ID" value="KAJ1648147.1"/>
    <property type="molecule type" value="Genomic_DNA"/>
</dbReference>
<dbReference type="GO" id="GO:0005634">
    <property type="term" value="C:nucleus"/>
    <property type="evidence" value="ECO:0007669"/>
    <property type="project" value="TreeGrafter"/>
</dbReference>
<evidence type="ECO:0000313" key="3">
    <source>
        <dbReference type="Proteomes" id="UP001145021"/>
    </source>
</evidence>
<dbReference type="InterPro" id="IPR001763">
    <property type="entry name" value="Rhodanese-like_dom"/>
</dbReference>
<dbReference type="PROSITE" id="PS50206">
    <property type="entry name" value="RHODANESE_3"/>
    <property type="match status" value="1"/>
</dbReference>